<evidence type="ECO:0000256" key="4">
    <source>
        <dbReference type="ARBA" id="ARBA00022821"/>
    </source>
</evidence>
<accession>A0A6J0NSC1</accession>
<protein>
    <submittedName>
        <fullName evidence="7 8">Defensin-like protein 128</fullName>
    </submittedName>
</protein>
<dbReference type="GeneID" id="108857822"/>
<dbReference type="OrthoDB" id="1022881at2759"/>
<reference evidence="7 8" key="2">
    <citation type="submission" date="2025-04" db="UniProtKB">
        <authorList>
            <consortium name="RefSeq"/>
        </authorList>
    </citation>
    <scope>IDENTIFICATION</scope>
    <source>
        <tissue evidence="7 8">Leaf</tissue>
    </source>
</reference>
<comment type="similarity">
    <text evidence="1">Belongs to the DEFL family.</text>
</comment>
<dbReference type="GO" id="GO:0050832">
    <property type="term" value="P:defense response to fungus"/>
    <property type="evidence" value="ECO:0007669"/>
    <property type="project" value="UniProtKB-KW"/>
</dbReference>
<dbReference type="AlphaFoldDB" id="A0A6J0NSC1"/>
<keyword evidence="6" id="KW-1185">Reference proteome</keyword>
<evidence type="ECO:0000313" key="9">
    <source>
        <dbReference type="RefSeq" id="XP_056866472.1"/>
    </source>
</evidence>
<keyword evidence="2" id="KW-0929">Antimicrobial</keyword>
<evidence type="ECO:0000313" key="8">
    <source>
        <dbReference type="RefSeq" id="XP_056866471.1"/>
    </source>
</evidence>
<evidence type="ECO:0000313" key="10">
    <source>
        <dbReference type="RefSeq" id="XP_056866473.1"/>
    </source>
</evidence>
<dbReference type="RefSeq" id="XP_056866472.1">
    <property type="nucleotide sequence ID" value="XM_057010492.1"/>
</dbReference>
<dbReference type="PANTHER" id="PTHR33830:SF25">
    <property type="entry name" value="DEFENSIN-LIKE PROTEIN 128-RELATED"/>
    <property type="match status" value="1"/>
</dbReference>
<evidence type="ECO:0000313" key="7">
    <source>
        <dbReference type="RefSeq" id="XP_056866470.1"/>
    </source>
</evidence>
<organism evidence="6 9">
    <name type="scientific">Raphanus sativus</name>
    <name type="common">Radish</name>
    <name type="synonym">Raphanus raphanistrum var. sativus</name>
    <dbReference type="NCBI Taxonomy" id="3726"/>
    <lineage>
        <taxon>Eukaryota</taxon>
        <taxon>Viridiplantae</taxon>
        <taxon>Streptophyta</taxon>
        <taxon>Embryophyta</taxon>
        <taxon>Tracheophyta</taxon>
        <taxon>Spermatophyta</taxon>
        <taxon>Magnoliopsida</taxon>
        <taxon>eudicotyledons</taxon>
        <taxon>Gunneridae</taxon>
        <taxon>Pentapetalae</taxon>
        <taxon>rosids</taxon>
        <taxon>malvids</taxon>
        <taxon>Brassicales</taxon>
        <taxon>Brassicaceae</taxon>
        <taxon>Brassiceae</taxon>
        <taxon>Raphanus</taxon>
    </lineage>
</organism>
<sequence length="56" mass="6443">MVAKEAQGQHICRQTLLNDNCDGPTCTDLCDKKWRGTGQCYRTVDRRFICLCNFIC</sequence>
<dbReference type="Proteomes" id="UP000504610">
    <property type="component" value="Chromosome 5"/>
</dbReference>
<dbReference type="GO" id="GO:0031640">
    <property type="term" value="P:killing of cells of another organism"/>
    <property type="evidence" value="ECO:0007669"/>
    <property type="project" value="UniProtKB-KW"/>
</dbReference>
<evidence type="ECO:0000313" key="6">
    <source>
        <dbReference type="Proteomes" id="UP000504610"/>
    </source>
</evidence>
<evidence type="ECO:0000256" key="2">
    <source>
        <dbReference type="ARBA" id="ARBA00022529"/>
    </source>
</evidence>
<keyword evidence="4" id="KW-0611">Plant defense</keyword>
<dbReference type="RefSeq" id="XP_056866471.1">
    <property type="nucleotide sequence ID" value="XM_057010491.1"/>
</dbReference>
<dbReference type="InterPro" id="IPR010851">
    <property type="entry name" value="DEFL"/>
</dbReference>
<dbReference type="RefSeq" id="XP_056866473.1">
    <property type="nucleotide sequence ID" value="XM_057010493.1"/>
</dbReference>
<evidence type="ECO:0000256" key="3">
    <source>
        <dbReference type="ARBA" id="ARBA00022577"/>
    </source>
</evidence>
<proteinExistence type="inferred from homology"/>
<reference evidence="6" key="1">
    <citation type="journal article" date="2019" name="Database">
        <title>The radish genome database (RadishGD): an integrated information resource for radish genomics.</title>
        <authorList>
            <person name="Yu H.J."/>
            <person name="Baek S."/>
            <person name="Lee Y.J."/>
            <person name="Cho A."/>
            <person name="Mun J.H."/>
        </authorList>
    </citation>
    <scope>NUCLEOTIDE SEQUENCE [LARGE SCALE GENOMIC DNA]</scope>
    <source>
        <strain evidence="6">cv. WK10039</strain>
    </source>
</reference>
<gene>
    <name evidence="7 8 9 10" type="primary">LOC108857822</name>
</gene>
<dbReference type="RefSeq" id="XP_056866470.1">
    <property type="nucleotide sequence ID" value="XM_057010490.1"/>
</dbReference>
<keyword evidence="5" id="KW-1015">Disulfide bond</keyword>
<evidence type="ECO:0000256" key="1">
    <source>
        <dbReference type="ARBA" id="ARBA00006722"/>
    </source>
</evidence>
<dbReference type="Pfam" id="PF07333">
    <property type="entry name" value="SLR1-BP"/>
    <property type="match status" value="1"/>
</dbReference>
<evidence type="ECO:0000256" key="5">
    <source>
        <dbReference type="ARBA" id="ARBA00023157"/>
    </source>
</evidence>
<name>A0A6J0NSC1_RAPSA</name>
<keyword evidence="3" id="KW-0295">Fungicide</keyword>
<dbReference type="KEGG" id="rsz:108857822"/>
<dbReference type="PANTHER" id="PTHR33830">
    <property type="entry name" value="DEFENSIN-LIKE PROTEIN 184-RELATED"/>
    <property type="match status" value="1"/>
</dbReference>